<dbReference type="OrthoDB" id="5344739at2"/>
<reference evidence="1 2" key="1">
    <citation type="submission" date="2012-06" db="EMBL/GenBank/DDBJ databases">
        <title>Complete sequence of Sulfurospirillum barnesii SES-3.</title>
        <authorList>
            <consortium name="US DOE Joint Genome Institute"/>
            <person name="Lucas S."/>
            <person name="Han J."/>
            <person name="Lapidus A."/>
            <person name="Cheng J.-F."/>
            <person name="Goodwin L."/>
            <person name="Pitluck S."/>
            <person name="Peters L."/>
            <person name="Ovchinnikova G."/>
            <person name="Lu M."/>
            <person name="Detter J.C."/>
            <person name="Han C."/>
            <person name="Tapia R."/>
            <person name="Land M."/>
            <person name="Hauser L."/>
            <person name="Kyrpides N."/>
            <person name="Ivanova N."/>
            <person name="Pagani I."/>
            <person name="Stolz J."/>
            <person name="Arkin A."/>
            <person name="Dehal P."/>
            <person name="Oremland R."/>
            <person name="Saltikov C."/>
            <person name="Basu P."/>
            <person name="Hollibaugh J."/>
            <person name="Newman D."/>
            <person name="Stolyar S."/>
            <person name="Hazen T."/>
            <person name="Woyke T."/>
        </authorList>
    </citation>
    <scope>NUCLEOTIDE SEQUENCE [LARGE SCALE GENOMIC DNA]</scope>
    <source>
        <strain evidence="2">ATCC 700032 / DSM 10660 / SES-3</strain>
    </source>
</reference>
<dbReference type="HOGENOM" id="CLU_2071951_0_0_7"/>
<dbReference type="EMBL" id="CP003333">
    <property type="protein sequence ID" value="AFL69535.1"/>
    <property type="molecule type" value="Genomic_DNA"/>
</dbReference>
<dbReference type="PATRIC" id="fig|760154.4.peg.2263"/>
<evidence type="ECO:0000313" key="1">
    <source>
        <dbReference type="EMBL" id="AFL69535.1"/>
    </source>
</evidence>
<proteinExistence type="predicted"/>
<dbReference type="Proteomes" id="UP000006176">
    <property type="component" value="Chromosome"/>
</dbReference>
<dbReference type="eggNOG" id="ENOG5031ANX">
    <property type="taxonomic scope" value="Bacteria"/>
</dbReference>
<dbReference type="AlphaFoldDB" id="I3Y011"/>
<name>I3Y011_SULBS</name>
<dbReference type="RefSeq" id="WP_014770398.1">
    <property type="nucleotide sequence ID" value="NC_018002.1"/>
</dbReference>
<accession>I3Y011</accession>
<sequence length="116" mass="12938">MNLPHLAPIRFAKEVLRRTENRAEVLCEFASTPTLAMIVEAAAQSFSAFGEEETPRMGFLVLMKEITLHVTPKENALVMHCEHKGSFGMTSELFFEAFIGHEKIADGTVMIALQEV</sequence>
<organism evidence="1 2">
    <name type="scientific">Sulfurospirillum barnesii (strain ATCC 700032 / DSM 10660 / SES-3)</name>
    <dbReference type="NCBI Taxonomy" id="760154"/>
    <lineage>
        <taxon>Bacteria</taxon>
        <taxon>Pseudomonadati</taxon>
        <taxon>Campylobacterota</taxon>
        <taxon>Epsilonproteobacteria</taxon>
        <taxon>Campylobacterales</taxon>
        <taxon>Sulfurospirillaceae</taxon>
        <taxon>Sulfurospirillum</taxon>
    </lineage>
</organism>
<dbReference type="STRING" id="760154.Sulba_2260"/>
<evidence type="ECO:0000313" key="2">
    <source>
        <dbReference type="Proteomes" id="UP000006176"/>
    </source>
</evidence>
<dbReference type="KEGG" id="sba:Sulba_2260"/>
<keyword evidence="2" id="KW-1185">Reference proteome</keyword>
<protein>
    <submittedName>
        <fullName evidence="1">Uncharacterized protein</fullName>
    </submittedName>
</protein>
<gene>
    <name evidence="1" type="ordered locus">Sulba_2260</name>
</gene>